<dbReference type="RefSeq" id="WP_072953594.1">
    <property type="nucleotide sequence ID" value="NZ_FQUT01000002.1"/>
</dbReference>
<dbReference type="STRING" id="1416778.SAMN05443633_102226"/>
<keyword evidence="1" id="KW-0472">Membrane</keyword>
<name>A0A1M4X5C1_9FLAO</name>
<keyword evidence="3" id="KW-1185">Reference proteome</keyword>
<dbReference type="EMBL" id="FQUT01000002">
    <property type="protein sequence ID" value="SHE88641.1"/>
    <property type="molecule type" value="Genomic_DNA"/>
</dbReference>
<dbReference type="Proteomes" id="UP000184518">
    <property type="component" value="Unassembled WGS sequence"/>
</dbReference>
<protein>
    <submittedName>
        <fullName evidence="2">Uncharacterized protein</fullName>
    </submittedName>
</protein>
<dbReference type="AlphaFoldDB" id="A0A1M4X5C1"/>
<accession>A0A1M4X5C1</accession>
<evidence type="ECO:0000313" key="3">
    <source>
        <dbReference type="Proteomes" id="UP000184518"/>
    </source>
</evidence>
<dbReference type="PROSITE" id="PS51257">
    <property type="entry name" value="PROKAR_LIPOPROTEIN"/>
    <property type="match status" value="1"/>
</dbReference>
<evidence type="ECO:0000256" key="1">
    <source>
        <dbReference type="SAM" id="Phobius"/>
    </source>
</evidence>
<reference evidence="3" key="1">
    <citation type="submission" date="2016-11" db="EMBL/GenBank/DDBJ databases">
        <authorList>
            <person name="Varghese N."/>
            <person name="Submissions S."/>
        </authorList>
    </citation>
    <scope>NUCLEOTIDE SEQUENCE [LARGE SCALE GENOMIC DNA]</scope>
    <source>
        <strain evidence="3">DSM 27619</strain>
    </source>
</reference>
<keyword evidence="1" id="KW-1133">Transmembrane helix</keyword>
<dbReference type="OrthoDB" id="1260941at2"/>
<feature type="transmembrane region" description="Helical" evidence="1">
    <location>
        <begin position="6"/>
        <end position="25"/>
    </location>
</feature>
<gene>
    <name evidence="2" type="ORF">SAMN05443633_102226</name>
</gene>
<keyword evidence="1" id="KW-0812">Transmembrane</keyword>
<organism evidence="2 3">
    <name type="scientific">Chryseobacterium arachidis</name>
    <dbReference type="NCBI Taxonomy" id="1416778"/>
    <lineage>
        <taxon>Bacteria</taxon>
        <taxon>Pseudomonadati</taxon>
        <taxon>Bacteroidota</taxon>
        <taxon>Flavobacteriia</taxon>
        <taxon>Flavobacteriales</taxon>
        <taxon>Weeksellaceae</taxon>
        <taxon>Chryseobacterium group</taxon>
        <taxon>Chryseobacterium</taxon>
    </lineage>
</organism>
<evidence type="ECO:0000313" key="2">
    <source>
        <dbReference type="EMBL" id="SHE88641.1"/>
    </source>
</evidence>
<proteinExistence type="predicted"/>
<sequence>MTNNKFINIGLVIIVVIVTACLFNYNTYSKKELKKYLPGKYLYTFPSGETSILMINSDFTFNNKVYSKDKKQVLYKTNGTIEPEDGRKMIFYNFLLFSDHNESDMVFSKPDIGASTAYWEKPEDSKGVLEIEFNVYNYIFTKIE</sequence>